<feature type="compositionally biased region" description="Acidic residues" evidence="1">
    <location>
        <begin position="39"/>
        <end position="62"/>
    </location>
</feature>
<accession>A0A059J7N3</accession>
<feature type="region of interest" description="Disordered" evidence="1">
    <location>
        <begin position="1"/>
        <end position="160"/>
    </location>
</feature>
<proteinExistence type="predicted"/>
<evidence type="ECO:0000256" key="1">
    <source>
        <dbReference type="SAM" id="MobiDB-lite"/>
    </source>
</evidence>
<dbReference type="EMBL" id="AOKY01000292">
    <property type="protein sequence ID" value="KDB23804.1"/>
    <property type="molecule type" value="Genomic_DNA"/>
</dbReference>
<reference evidence="2 3" key="1">
    <citation type="submission" date="2014-02" db="EMBL/GenBank/DDBJ databases">
        <title>The Genome Sequence of Trichophyton interdigitale MR816.</title>
        <authorList>
            <consortium name="The Broad Institute Genomics Platform"/>
            <person name="Cuomo C.A."/>
            <person name="White T.C."/>
            <person name="Graser Y."/>
            <person name="Martinez-Rossi N."/>
            <person name="Heitman J."/>
            <person name="Young S.K."/>
            <person name="Zeng Q."/>
            <person name="Gargeya S."/>
            <person name="Abouelleil A."/>
            <person name="Alvarado L."/>
            <person name="Chapman S.B."/>
            <person name="Gainer-Dewar J."/>
            <person name="Goldberg J."/>
            <person name="Griggs A."/>
            <person name="Gujja S."/>
            <person name="Hansen M."/>
            <person name="Howarth C."/>
            <person name="Imamovic A."/>
            <person name="Larimer J."/>
            <person name="Martinez D."/>
            <person name="Murphy C."/>
            <person name="Pearson M.D."/>
            <person name="Persinoti G."/>
            <person name="Poon T."/>
            <person name="Priest M."/>
            <person name="Roberts A.D."/>
            <person name="Saif S."/>
            <person name="Shea T.D."/>
            <person name="Sykes S.N."/>
            <person name="Wortman J."/>
            <person name="Nusbaum C."/>
            <person name="Birren B."/>
        </authorList>
    </citation>
    <scope>NUCLEOTIDE SEQUENCE [LARGE SCALE GENOMIC DNA]</scope>
    <source>
        <strain evidence="2 3">MR816</strain>
    </source>
</reference>
<protein>
    <submittedName>
        <fullName evidence="2">Uncharacterized protein</fullName>
    </submittedName>
</protein>
<evidence type="ECO:0000313" key="2">
    <source>
        <dbReference type="EMBL" id="KDB23804.1"/>
    </source>
</evidence>
<sequence>MAEFTPLNEVETEPLDVKMEDASEGEVSEDKKSTPASEMSEEAPEPTDAEDVKAEDDEDEDEVPKAQVANTKATKARATNGKKATNGATKTEEEAKIPVTPRKRGRKAKAGDATGGAIAEEADDEAETPSKKKRATPAKGTPSKAGKRALPSNFEEASEEDKMLLRMKDEENKPWNEIRSAWEKATGETVGGSTLSNRYQRIKANFTIFSSEDEAKLIQCKKGIEEKFENEKWCRIADAMEAAGGKRYPAAALQKKFKDLGRKMAAKEADGMDE</sequence>
<evidence type="ECO:0000313" key="3">
    <source>
        <dbReference type="Proteomes" id="UP000024533"/>
    </source>
</evidence>
<dbReference type="OrthoDB" id="4173776at2759"/>
<keyword evidence="3" id="KW-1185">Reference proteome</keyword>
<feature type="compositionally biased region" description="Low complexity" evidence="1">
    <location>
        <begin position="69"/>
        <end position="86"/>
    </location>
</feature>
<dbReference type="OMA" id="FENEKWC"/>
<name>A0A059J7N3_TRIIM</name>
<gene>
    <name evidence="2" type="ORF">H109_04304</name>
</gene>
<dbReference type="HOGENOM" id="CLU_089680_0_0_1"/>
<dbReference type="AlphaFoldDB" id="A0A059J7N3"/>
<comment type="caution">
    <text evidence="2">The sequence shown here is derived from an EMBL/GenBank/DDBJ whole genome shotgun (WGS) entry which is preliminary data.</text>
</comment>
<organism evidence="2 3">
    <name type="scientific">Trichophyton interdigitale (strain MR816)</name>
    <dbReference type="NCBI Taxonomy" id="1215338"/>
    <lineage>
        <taxon>Eukaryota</taxon>
        <taxon>Fungi</taxon>
        <taxon>Dikarya</taxon>
        <taxon>Ascomycota</taxon>
        <taxon>Pezizomycotina</taxon>
        <taxon>Eurotiomycetes</taxon>
        <taxon>Eurotiomycetidae</taxon>
        <taxon>Onygenales</taxon>
        <taxon>Arthrodermataceae</taxon>
        <taxon>Trichophyton</taxon>
    </lineage>
</organism>
<dbReference type="Proteomes" id="UP000024533">
    <property type="component" value="Unassembled WGS sequence"/>
</dbReference>
<dbReference type="STRING" id="1215338.A0A059J7N3"/>